<gene>
    <name evidence="1" type="ORF">GPM918_LOCUS35093</name>
    <name evidence="2" type="ORF">SRO942_LOCUS35806</name>
</gene>
<dbReference type="AlphaFoldDB" id="A0A815QG87"/>
<dbReference type="OrthoDB" id="10006794at2759"/>
<evidence type="ECO:0000313" key="1">
    <source>
        <dbReference type="EMBL" id="CAF1461360.1"/>
    </source>
</evidence>
<reference evidence="1" key="1">
    <citation type="submission" date="2021-02" db="EMBL/GenBank/DDBJ databases">
        <authorList>
            <person name="Nowell W R."/>
        </authorList>
    </citation>
    <scope>NUCLEOTIDE SEQUENCE</scope>
</reference>
<comment type="caution">
    <text evidence="1">The sequence shown here is derived from an EMBL/GenBank/DDBJ whole genome shotgun (WGS) entry which is preliminary data.</text>
</comment>
<name>A0A815QG87_9BILA</name>
<keyword evidence="3" id="KW-1185">Reference proteome</keyword>
<accession>A0A815QG87</accession>
<evidence type="ECO:0000313" key="2">
    <source>
        <dbReference type="EMBL" id="CAF4331522.1"/>
    </source>
</evidence>
<evidence type="ECO:0000313" key="3">
    <source>
        <dbReference type="Proteomes" id="UP000663829"/>
    </source>
</evidence>
<proteinExistence type="predicted"/>
<feature type="non-terminal residue" evidence="1">
    <location>
        <position position="1"/>
    </location>
</feature>
<organism evidence="1 3">
    <name type="scientific">Didymodactylos carnosus</name>
    <dbReference type="NCBI Taxonomy" id="1234261"/>
    <lineage>
        <taxon>Eukaryota</taxon>
        <taxon>Metazoa</taxon>
        <taxon>Spiralia</taxon>
        <taxon>Gnathifera</taxon>
        <taxon>Rotifera</taxon>
        <taxon>Eurotatoria</taxon>
        <taxon>Bdelloidea</taxon>
        <taxon>Philodinida</taxon>
        <taxon>Philodinidae</taxon>
        <taxon>Didymodactylos</taxon>
    </lineage>
</organism>
<dbReference type="Proteomes" id="UP000681722">
    <property type="component" value="Unassembled WGS sequence"/>
</dbReference>
<dbReference type="EMBL" id="CAJOBC010085476">
    <property type="protein sequence ID" value="CAF4331522.1"/>
    <property type="molecule type" value="Genomic_DNA"/>
</dbReference>
<protein>
    <submittedName>
        <fullName evidence="1">Uncharacterized protein</fullName>
    </submittedName>
</protein>
<sequence length="483" mass="57447">MPGIQNKNHGSSQNISSATYHYDADEILAEKSYKNICFQLVNTCSQHLVDDDSDDRYLSEIFCHYKYRRAFLIIQELACQLLCKLEESDYFDSVAIEYDYLVNLANLNIKIIHNKYIINRNLFYKMFFTVKYKSSKERVLEWLLRHIQNIRKLKNPFFVKIICLWLDTFSHYELETSDVMSTQHIQLLHDRSEEKKLMKDIYNYIITQIDYLLFNNDSTYYRGSFLFNLAAIGRFRNRKHLCLCRRFISTHTKDIDKWSSSSDMLHSITGTVCIITTSIIHEYDEEFYLSLLKIMNYEKFQQQLRLTRKNDETILIDEIIRYFAANLKMWQYENSRSILRTVSQQSTCLFDKKIHEITKINLCYLILETASEKSVIVDQMIVRCFEYIENMKMIIKDEELVDKKVQRLLRGLETAFQYQYDISDLSQYDINDLVLRLMKVDLLAHSIKDHPSFVCNVLSKLPTKPIHVVELSTNSSVFRTRNT</sequence>
<dbReference type="Proteomes" id="UP000663829">
    <property type="component" value="Unassembled WGS sequence"/>
</dbReference>
<dbReference type="EMBL" id="CAJNOQ010020019">
    <property type="protein sequence ID" value="CAF1461360.1"/>
    <property type="molecule type" value="Genomic_DNA"/>
</dbReference>